<accession>G3GZ04</accession>
<dbReference type="Proteomes" id="UP000001075">
    <property type="component" value="Unassembled WGS sequence"/>
</dbReference>
<evidence type="ECO:0000256" key="1">
    <source>
        <dbReference type="SAM" id="MobiDB-lite"/>
    </source>
</evidence>
<protein>
    <submittedName>
        <fullName evidence="2">Uncharacterized protein</fullName>
    </submittedName>
</protein>
<evidence type="ECO:0000313" key="3">
    <source>
        <dbReference type="Proteomes" id="UP000001075"/>
    </source>
</evidence>
<feature type="region of interest" description="Disordered" evidence="1">
    <location>
        <begin position="13"/>
        <end position="34"/>
    </location>
</feature>
<sequence length="52" mass="5685">MAQWLRALAILPKDPGSISQHPHGSLQLSVNSSSRGPDTLIQTYMQAEHQST</sequence>
<dbReference type="EMBL" id="JH000070">
    <property type="protein sequence ID" value="EGV94222.1"/>
    <property type="molecule type" value="Genomic_DNA"/>
</dbReference>
<name>G3GZ04_CRIGR</name>
<evidence type="ECO:0000313" key="2">
    <source>
        <dbReference type="EMBL" id="EGV94222.1"/>
    </source>
</evidence>
<dbReference type="InParanoid" id="G3GZ04"/>
<dbReference type="AlphaFoldDB" id="G3GZ04"/>
<feature type="compositionally biased region" description="Polar residues" evidence="1">
    <location>
        <begin position="17"/>
        <end position="34"/>
    </location>
</feature>
<organism evidence="2 3">
    <name type="scientific">Cricetulus griseus</name>
    <name type="common">Chinese hamster</name>
    <name type="synonym">Cricetulus barabensis griseus</name>
    <dbReference type="NCBI Taxonomy" id="10029"/>
    <lineage>
        <taxon>Eukaryota</taxon>
        <taxon>Metazoa</taxon>
        <taxon>Chordata</taxon>
        <taxon>Craniata</taxon>
        <taxon>Vertebrata</taxon>
        <taxon>Euteleostomi</taxon>
        <taxon>Mammalia</taxon>
        <taxon>Eutheria</taxon>
        <taxon>Euarchontoglires</taxon>
        <taxon>Glires</taxon>
        <taxon>Rodentia</taxon>
        <taxon>Myomorpha</taxon>
        <taxon>Muroidea</taxon>
        <taxon>Cricetidae</taxon>
        <taxon>Cricetinae</taxon>
        <taxon>Cricetulus</taxon>
    </lineage>
</organism>
<reference evidence="3" key="1">
    <citation type="journal article" date="2011" name="Nat. Biotechnol.">
        <title>The genomic sequence of the Chinese hamster ovary (CHO)-K1 cell line.</title>
        <authorList>
            <person name="Xu X."/>
            <person name="Nagarajan H."/>
            <person name="Lewis N.E."/>
            <person name="Pan S."/>
            <person name="Cai Z."/>
            <person name="Liu X."/>
            <person name="Chen W."/>
            <person name="Xie M."/>
            <person name="Wang W."/>
            <person name="Hammond S."/>
            <person name="Andersen M.R."/>
            <person name="Neff N."/>
            <person name="Passarelli B."/>
            <person name="Koh W."/>
            <person name="Fan H.C."/>
            <person name="Wang J."/>
            <person name="Gui Y."/>
            <person name="Lee K.H."/>
            <person name="Betenbaugh M.J."/>
            <person name="Quake S.R."/>
            <person name="Famili I."/>
            <person name="Palsson B.O."/>
            <person name="Wang J."/>
        </authorList>
    </citation>
    <scope>NUCLEOTIDE SEQUENCE [LARGE SCALE GENOMIC DNA]</scope>
    <source>
        <strain evidence="3">CHO K1 cell line</strain>
    </source>
</reference>
<proteinExistence type="predicted"/>
<gene>
    <name evidence="2" type="ORF">I79_003055</name>
</gene>